<dbReference type="InterPro" id="IPR042104">
    <property type="entry name" value="PKS_dehydratase_sf"/>
</dbReference>
<reference evidence="5" key="2">
    <citation type="submission" date="2020-11" db="EMBL/GenBank/DDBJ databases">
        <authorList>
            <person name="McCartney M.A."/>
            <person name="Auch B."/>
            <person name="Kono T."/>
            <person name="Mallez S."/>
            <person name="Becker A."/>
            <person name="Gohl D.M."/>
            <person name="Silverstein K.A.T."/>
            <person name="Koren S."/>
            <person name="Bechman K.B."/>
            <person name="Herman A."/>
            <person name="Abrahante J.E."/>
            <person name="Garbe J."/>
        </authorList>
    </citation>
    <scope>NUCLEOTIDE SEQUENCE</scope>
    <source>
        <strain evidence="5">Duluth1</strain>
        <tissue evidence="5">Whole animal</tissue>
    </source>
</reference>
<feature type="domain" description="PKS/mFAS DH" evidence="4">
    <location>
        <begin position="349"/>
        <end position="642"/>
    </location>
</feature>
<dbReference type="PANTHER" id="PTHR45681">
    <property type="entry name" value="POLYKETIDE SYNTHASE 44-RELATED"/>
    <property type="match status" value="1"/>
</dbReference>
<comment type="caution">
    <text evidence="5">The sequence shown here is derived from an EMBL/GenBank/DDBJ whole genome shotgun (WGS) entry which is preliminary data.</text>
</comment>
<dbReference type="Gene3D" id="1.10.1200.10">
    <property type="entry name" value="ACP-like"/>
    <property type="match status" value="1"/>
</dbReference>
<dbReference type="SMART" id="SM00822">
    <property type="entry name" value="PKS_KR"/>
    <property type="match status" value="1"/>
</dbReference>
<name>A0A9D4FWY5_DREPO</name>
<dbReference type="InterPro" id="IPR057326">
    <property type="entry name" value="KR_dom"/>
</dbReference>
<evidence type="ECO:0000256" key="2">
    <source>
        <dbReference type="PROSITE-ProRule" id="PRU01363"/>
    </source>
</evidence>
<dbReference type="PROSITE" id="PS50075">
    <property type="entry name" value="CARRIER"/>
    <property type="match status" value="1"/>
</dbReference>
<evidence type="ECO:0008006" key="7">
    <source>
        <dbReference type="Google" id="ProtNLM"/>
    </source>
</evidence>
<evidence type="ECO:0000259" key="3">
    <source>
        <dbReference type="PROSITE" id="PS50075"/>
    </source>
</evidence>
<dbReference type="Pfam" id="PF08659">
    <property type="entry name" value="KR"/>
    <property type="match status" value="1"/>
</dbReference>
<keyword evidence="1" id="KW-0808">Transferase</keyword>
<feature type="active site" description="Proton donor; for dehydratase activity" evidence="2">
    <location>
        <position position="550"/>
    </location>
</feature>
<dbReference type="SMART" id="SM00827">
    <property type="entry name" value="PKS_AT"/>
    <property type="match status" value="1"/>
</dbReference>
<dbReference type="Gene3D" id="3.10.129.110">
    <property type="entry name" value="Polyketide synthase dehydratase"/>
    <property type="match status" value="1"/>
</dbReference>
<dbReference type="InterPro" id="IPR049552">
    <property type="entry name" value="PKS_DH_N"/>
</dbReference>
<dbReference type="InterPro" id="IPR036291">
    <property type="entry name" value="NAD(P)-bd_dom_sf"/>
</dbReference>
<organism evidence="5 6">
    <name type="scientific">Dreissena polymorpha</name>
    <name type="common">Zebra mussel</name>
    <name type="synonym">Mytilus polymorpha</name>
    <dbReference type="NCBI Taxonomy" id="45954"/>
    <lineage>
        <taxon>Eukaryota</taxon>
        <taxon>Metazoa</taxon>
        <taxon>Spiralia</taxon>
        <taxon>Lophotrochozoa</taxon>
        <taxon>Mollusca</taxon>
        <taxon>Bivalvia</taxon>
        <taxon>Autobranchia</taxon>
        <taxon>Heteroconchia</taxon>
        <taxon>Euheterodonta</taxon>
        <taxon>Imparidentia</taxon>
        <taxon>Neoheterodontei</taxon>
        <taxon>Myida</taxon>
        <taxon>Dreissenoidea</taxon>
        <taxon>Dreissenidae</taxon>
        <taxon>Dreissena</taxon>
    </lineage>
</organism>
<evidence type="ECO:0000259" key="4">
    <source>
        <dbReference type="PROSITE" id="PS52019"/>
    </source>
</evidence>
<dbReference type="InterPro" id="IPR036736">
    <property type="entry name" value="ACP-like_sf"/>
</dbReference>
<dbReference type="PROSITE" id="PS52019">
    <property type="entry name" value="PKS_MFAS_DH"/>
    <property type="match status" value="1"/>
</dbReference>
<dbReference type="SUPFAM" id="SSF47336">
    <property type="entry name" value="ACP-like"/>
    <property type="match status" value="1"/>
</dbReference>
<feature type="active site" description="Proton acceptor; for dehydratase activity" evidence="2">
    <location>
        <position position="381"/>
    </location>
</feature>
<dbReference type="InterPro" id="IPR013968">
    <property type="entry name" value="PKS_KR"/>
</dbReference>
<dbReference type="Pfam" id="PF00698">
    <property type="entry name" value="Acyl_transf_1"/>
    <property type="match status" value="1"/>
</dbReference>
<dbReference type="Gene3D" id="3.40.50.720">
    <property type="entry name" value="NAD(P)-binding Rossmann-like Domain"/>
    <property type="match status" value="2"/>
</dbReference>
<feature type="region of interest" description="C-terminal hotdog fold" evidence="2">
    <location>
        <begin position="489"/>
        <end position="642"/>
    </location>
</feature>
<dbReference type="InterPro" id="IPR049900">
    <property type="entry name" value="PKS_mFAS_DH"/>
</dbReference>
<dbReference type="Pfam" id="PF00550">
    <property type="entry name" value="PP-binding"/>
    <property type="match status" value="1"/>
</dbReference>
<dbReference type="InterPro" id="IPR001227">
    <property type="entry name" value="Ac_transferase_dom_sf"/>
</dbReference>
<dbReference type="PANTHER" id="PTHR45681:SF8">
    <property type="entry name" value="CARRIER DOMAIN-CONTAINING PROTEIN"/>
    <property type="match status" value="1"/>
</dbReference>
<feature type="domain" description="Carrier" evidence="3">
    <location>
        <begin position="1449"/>
        <end position="1528"/>
    </location>
</feature>
<gene>
    <name evidence="5" type="ORF">DPMN_134851</name>
</gene>
<dbReference type="Proteomes" id="UP000828390">
    <property type="component" value="Unassembled WGS sequence"/>
</dbReference>
<accession>A0A9D4FWY5</accession>
<proteinExistence type="predicted"/>
<protein>
    <recommendedName>
        <fullName evidence="7">Carrier domain-containing protein</fullName>
    </recommendedName>
</protein>
<keyword evidence="6" id="KW-1185">Reference proteome</keyword>
<dbReference type="Gene3D" id="3.40.366.10">
    <property type="entry name" value="Malonyl-Coenzyme A Acyl Carrier Protein, domain 2"/>
    <property type="match status" value="1"/>
</dbReference>
<dbReference type="InterPro" id="IPR014043">
    <property type="entry name" value="Acyl_transferase_dom"/>
</dbReference>
<sequence>MGQQLLDLNAFSSKIKEIDIFLKPLTGWSVLSKISECSEDIIADPCVSHIAIFTYQVALSELWKLFGIIPDTVVGQSVGEVAAAYIGGYLDLPSAVKVIYYRSLHLASVNGGTMLVIRNVEIENVIQFCKHNDDYEIAVFISPKACTVACEKDTTALCTYASAHWKGSQVIPLNVPCAYHSKHVNTAAIRVRQSLNELQTGPQNIPMWSTVTCQNLTKQVACSGEYWLQNVRKPVNFNAAITKANELNASTIYLEIGPSPVLKSHLYDIFAESSKVMCISSVSRYEEINTLSNAVCQLFKSGFSVTWENFIPSCDTLTDIPIQALQKNSNLQLTRNLITVQRTQGKKLMTDVHPFVKPNDQSGTMWEIDLNRQETLFLYEHKVQSKIILPGALYTEVGFVVAKTCLSDSESISKVELSLEFVRKVRLERENRTVLSVYLIDQETDNLKFQVRNEQHVTCNGRAKSIREATLQSYVNIEHQKHWLMRNNATYMTMTEIYNQLREFGFEYGDNFKLLTSSFHTDTRGMLHVIATDEVLSQVKGQCFHPCLIDVMLQATITVMSDEMRQQIQHEKLLFLPVAIGSIRVYKQPEKHMLIFAVIKTKTVLETVYQLHYDIVMVDTIGNKVAEILNYTTYSRRQSANAPCELRYEVQWLTAPNKCLLRKSNSSKGLSLLLLGHNWEKKTKELLKKKGHMCIEMERAEKMEGYLEKIRSNSYRAIIFYVGGNVISKDINAQNASSLFTSCVEKCLHVTTLVKFCHNPETSLPLFIVCENTQTTSKIESTEHINLNGSELWGFVRALNVESTRIYVSMVDTQPSFTAALETLMHFVEGCLNDENEERYDAIVTPTQIFRARMCRSPRHRPTPCLRNEHVLSPFQNDALALMTSECDMYLTVPPSVTPYIHEVTLQALSAVCPPMLRSIKLQIIENNLTGLSPVIAVEHAGYIVIDGKRSEQMIAIYPTYVQTVLRLPSACCVQRKALKCHTPGLLTLVIALTEMASKITGCSSVVIICKEKEEFIHVLLKSLIKSKTGLTASILDSPTAKHGFDCAIAIEPLDSKLIMVPALCTRFLCFTSHIKASERDELTLHTNLTVDHIPLETVFIVGTMKSKLHDAVLWMNKNHSLLSELSQTDARKPSIANESECREILLVDDNTMKFRIPIRYPKEYLFFKDAVYVVTGGLTGLGWEIAKFLAENGAGNIALVARRSASSEQFYDIENVSKTFSCKVFPVLGDVTDIVSLQKAFETISKLTDPAPIRGIFHGAGVVEARPLINIDKANIELILKPKILGTLHLHIVTRLMHLDYFVCASSVCSFIGTPGQSSYGAANCFMDAFMIWRRQCCLAGQAINWGALSVGMAAQPMFLENFQKRGHNLVSISELRACFHEALIHNSTGTVYCNINWEIASKDILNLPKMNIDMKTLIKEVSPSALSETKYKPPRFTKASMASLTKVAQRDKIREFVTEIARRAVGGTNSVIADTESFVQQGFDSISRMQFTNVVHDVFGVRIHESELLADVDTIHKVINYLHTKLFT</sequence>
<dbReference type="Pfam" id="PF21089">
    <property type="entry name" value="PKS_DH_N"/>
    <property type="match status" value="1"/>
</dbReference>
<evidence type="ECO:0000256" key="1">
    <source>
        <dbReference type="ARBA" id="ARBA00022679"/>
    </source>
</evidence>
<feature type="region of interest" description="N-terminal hotdog fold" evidence="2">
    <location>
        <begin position="349"/>
        <end position="470"/>
    </location>
</feature>
<dbReference type="SUPFAM" id="SSF52151">
    <property type="entry name" value="FabD/lysophospholipase-like"/>
    <property type="match status" value="1"/>
</dbReference>
<dbReference type="Pfam" id="PF14765">
    <property type="entry name" value="PS-DH"/>
    <property type="match status" value="1"/>
</dbReference>
<dbReference type="EMBL" id="JAIWYP010000006">
    <property type="protein sequence ID" value="KAH3806528.1"/>
    <property type="molecule type" value="Genomic_DNA"/>
</dbReference>
<dbReference type="InterPro" id="IPR050444">
    <property type="entry name" value="Polyketide_Synthase"/>
</dbReference>
<dbReference type="InterPro" id="IPR049551">
    <property type="entry name" value="PKS_DH_C"/>
</dbReference>
<dbReference type="InterPro" id="IPR016035">
    <property type="entry name" value="Acyl_Trfase/lysoPLipase"/>
</dbReference>
<evidence type="ECO:0000313" key="6">
    <source>
        <dbReference type="Proteomes" id="UP000828390"/>
    </source>
</evidence>
<dbReference type="InterPro" id="IPR009081">
    <property type="entry name" value="PP-bd_ACP"/>
</dbReference>
<reference evidence="5" key="1">
    <citation type="journal article" date="2019" name="bioRxiv">
        <title>The Genome of the Zebra Mussel, Dreissena polymorpha: A Resource for Invasive Species Research.</title>
        <authorList>
            <person name="McCartney M.A."/>
            <person name="Auch B."/>
            <person name="Kono T."/>
            <person name="Mallez S."/>
            <person name="Zhang Y."/>
            <person name="Obille A."/>
            <person name="Becker A."/>
            <person name="Abrahante J.E."/>
            <person name="Garbe J."/>
            <person name="Badalamenti J.P."/>
            <person name="Herman A."/>
            <person name="Mangelson H."/>
            <person name="Liachko I."/>
            <person name="Sullivan S."/>
            <person name="Sone E.D."/>
            <person name="Koren S."/>
            <person name="Silverstein K.A.T."/>
            <person name="Beckman K.B."/>
            <person name="Gohl D.M."/>
        </authorList>
    </citation>
    <scope>NUCLEOTIDE SEQUENCE</scope>
    <source>
        <strain evidence="5">Duluth1</strain>
        <tissue evidence="5">Whole animal</tissue>
    </source>
</reference>
<dbReference type="GO" id="GO:0016740">
    <property type="term" value="F:transferase activity"/>
    <property type="evidence" value="ECO:0007669"/>
    <property type="project" value="UniProtKB-KW"/>
</dbReference>
<evidence type="ECO:0000313" key="5">
    <source>
        <dbReference type="EMBL" id="KAH3806528.1"/>
    </source>
</evidence>
<dbReference type="SUPFAM" id="SSF51735">
    <property type="entry name" value="NAD(P)-binding Rossmann-fold domains"/>
    <property type="match status" value="2"/>
</dbReference>